<name>A0A852VYT2_9MICO</name>
<dbReference type="EMBL" id="JACCAE010000001">
    <property type="protein sequence ID" value="NYF99364.1"/>
    <property type="molecule type" value="Genomic_DNA"/>
</dbReference>
<feature type="domain" description="DUF403" evidence="1">
    <location>
        <begin position="2"/>
        <end position="294"/>
    </location>
</feature>
<dbReference type="InterPro" id="IPR007296">
    <property type="entry name" value="DUF403"/>
</dbReference>
<protein>
    <submittedName>
        <fullName evidence="2">Putative alpha-E superfamily protein</fullName>
    </submittedName>
</protein>
<organism evidence="2 3">
    <name type="scientific">Janibacter cremeus</name>
    <dbReference type="NCBI Taxonomy" id="1285192"/>
    <lineage>
        <taxon>Bacteria</taxon>
        <taxon>Bacillati</taxon>
        <taxon>Actinomycetota</taxon>
        <taxon>Actinomycetes</taxon>
        <taxon>Micrococcales</taxon>
        <taxon>Intrasporangiaceae</taxon>
        <taxon>Janibacter</taxon>
    </lineage>
</organism>
<dbReference type="PANTHER" id="PTHR34595">
    <property type="entry name" value="BLR5612 PROTEIN"/>
    <property type="match status" value="1"/>
</dbReference>
<evidence type="ECO:0000313" key="2">
    <source>
        <dbReference type="EMBL" id="NYF99364.1"/>
    </source>
</evidence>
<proteinExistence type="predicted"/>
<comment type="caution">
    <text evidence="2">The sequence shown here is derived from an EMBL/GenBank/DDBJ whole genome shotgun (WGS) entry which is preliminary data.</text>
</comment>
<accession>A0A852VYT2</accession>
<dbReference type="InterPro" id="IPR051680">
    <property type="entry name" value="ATP-dep_Glu-Cys_Ligase-2"/>
</dbReference>
<reference evidence="2 3" key="1">
    <citation type="submission" date="2020-07" db="EMBL/GenBank/DDBJ databases">
        <title>Sequencing the genomes of 1000 actinobacteria strains.</title>
        <authorList>
            <person name="Klenk H.-P."/>
        </authorList>
    </citation>
    <scope>NUCLEOTIDE SEQUENCE [LARGE SCALE GENOMIC DNA]</scope>
    <source>
        <strain evidence="2 3">DSM 26154</strain>
    </source>
</reference>
<dbReference type="PANTHER" id="PTHR34595:SF7">
    <property type="entry name" value="SLL1039 PROTEIN"/>
    <property type="match status" value="1"/>
</dbReference>
<dbReference type="Pfam" id="PF04168">
    <property type="entry name" value="Alpha-E"/>
    <property type="match status" value="1"/>
</dbReference>
<keyword evidence="3" id="KW-1185">Reference proteome</keyword>
<evidence type="ECO:0000259" key="1">
    <source>
        <dbReference type="Pfam" id="PF04168"/>
    </source>
</evidence>
<sequence length="307" mass="34156">MMLSRIADALFWIGRYVERADGTARIVDTLRLQLLDDPATDEQTACTMVLRGIMGYDDVGEVDYTGTSRMLVFDAANPNAISGSWHSARENARRARETVSTEMWETINTTYHRWNVFTPGRATQHHLGWVRERAALVSGLADTTMSHDDAWDFLVLGRALERADMTARLVATGASDFGPAWGSVLASCGAQQAMLRTMRGVVTDRTAAAFLTLDRRFPRSVIAALKEAEDRLIVLSPDKDRVGFSDEARRILGHIRTSLEFSNPEVVLRDLPERMQEVQEAVMAASDAVGARYFMSAPVQEWTGEIV</sequence>
<dbReference type="RefSeq" id="WP_425484155.1">
    <property type="nucleotide sequence ID" value="NZ_JACCAE010000001.1"/>
</dbReference>
<dbReference type="AlphaFoldDB" id="A0A852VYT2"/>
<dbReference type="Proteomes" id="UP000554054">
    <property type="component" value="Unassembled WGS sequence"/>
</dbReference>
<gene>
    <name evidence="2" type="ORF">BJY20_002756</name>
</gene>
<evidence type="ECO:0000313" key="3">
    <source>
        <dbReference type="Proteomes" id="UP000554054"/>
    </source>
</evidence>